<keyword evidence="5" id="KW-0999">Mitochondrion inner membrane</keyword>
<evidence type="ECO:0000256" key="11">
    <source>
        <dbReference type="ARBA" id="ARBA00047906"/>
    </source>
</evidence>
<dbReference type="Proteomes" id="UP001220961">
    <property type="component" value="Chromosome 2"/>
</dbReference>
<dbReference type="SUPFAM" id="SSF69593">
    <property type="entry name" value="Glycerol-3-phosphate (1)-acyltransferase"/>
    <property type="match status" value="1"/>
</dbReference>
<accession>A0AAF0E9T2</accession>
<organism evidence="14 15">
    <name type="scientific">Malassezia caprae</name>
    <dbReference type="NCBI Taxonomy" id="1381934"/>
    <lineage>
        <taxon>Eukaryota</taxon>
        <taxon>Fungi</taxon>
        <taxon>Dikarya</taxon>
        <taxon>Basidiomycota</taxon>
        <taxon>Ustilaginomycotina</taxon>
        <taxon>Malasseziomycetes</taxon>
        <taxon>Malasseziales</taxon>
        <taxon>Malasseziaceae</taxon>
        <taxon>Malassezia</taxon>
    </lineage>
</organism>
<evidence type="ECO:0000256" key="2">
    <source>
        <dbReference type="ARBA" id="ARBA00010524"/>
    </source>
</evidence>
<evidence type="ECO:0000256" key="5">
    <source>
        <dbReference type="ARBA" id="ARBA00022792"/>
    </source>
</evidence>
<evidence type="ECO:0000259" key="13">
    <source>
        <dbReference type="SMART" id="SM00563"/>
    </source>
</evidence>
<dbReference type="EMBL" id="CP119909">
    <property type="protein sequence ID" value="WFD18722.1"/>
    <property type="molecule type" value="Genomic_DNA"/>
</dbReference>
<dbReference type="InterPro" id="IPR000872">
    <property type="entry name" value="Tafazzin"/>
</dbReference>
<keyword evidence="7" id="KW-0496">Mitochondrion</keyword>
<evidence type="ECO:0000256" key="8">
    <source>
        <dbReference type="ARBA" id="ARBA00023136"/>
    </source>
</evidence>
<keyword evidence="6" id="KW-0443">Lipid metabolism</keyword>
<evidence type="ECO:0000313" key="15">
    <source>
        <dbReference type="Proteomes" id="UP001220961"/>
    </source>
</evidence>
<keyword evidence="15" id="KW-1185">Reference proteome</keyword>
<dbReference type="GO" id="GO:0035965">
    <property type="term" value="P:cardiolipin acyl-chain remodeling"/>
    <property type="evidence" value="ECO:0007669"/>
    <property type="project" value="TreeGrafter"/>
</dbReference>
<evidence type="ECO:0000256" key="7">
    <source>
        <dbReference type="ARBA" id="ARBA00023128"/>
    </source>
</evidence>
<dbReference type="GO" id="GO:0007007">
    <property type="term" value="P:inner mitochondrial membrane organization"/>
    <property type="evidence" value="ECO:0007669"/>
    <property type="project" value="TreeGrafter"/>
</dbReference>
<dbReference type="PANTHER" id="PTHR12497">
    <property type="entry name" value="TAZ PROTEIN TAFAZZIN"/>
    <property type="match status" value="1"/>
</dbReference>
<comment type="catalytic activity">
    <reaction evidence="11">
        <text>1'-[1,2-diacyl-sn-glycero-3-phospho],3'-[1-acyl-sn-glycero-3-phospho]-glycerol + a 1,2-diacyl-sn-glycero-3-phosphocholine = a cardiolipin + a 1-acyl-sn-glycero-3-phosphocholine</text>
        <dbReference type="Rhea" id="RHEA:33731"/>
        <dbReference type="ChEBI" id="CHEBI:57643"/>
        <dbReference type="ChEBI" id="CHEBI:58168"/>
        <dbReference type="ChEBI" id="CHEBI:62237"/>
        <dbReference type="ChEBI" id="CHEBI:64743"/>
    </reaction>
    <physiologicalReaction direction="left-to-right" evidence="11">
        <dbReference type="Rhea" id="RHEA:33732"/>
    </physiologicalReaction>
    <physiologicalReaction direction="right-to-left" evidence="11">
        <dbReference type="Rhea" id="RHEA:33733"/>
    </physiologicalReaction>
</comment>
<keyword evidence="9 14" id="KW-0012">Acyltransferase</keyword>
<dbReference type="PRINTS" id="PR00979">
    <property type="entry name" value="TAFAZZIN"/>
</dbReference>
<feature type="domain" description="Phospholipid/glycerol acyltransferase" evidence="13">
    <location>
        <begin position="47"/>
        <end position="173"/>
    </location>
</feature>
<dbReference type="GO" id="GO:0005743">
    <property type="term" value="C:mitochondrial inner membrane"/>
    <property type="evidence" value="ECO:0007669"/>
    <property type="project" value="UniProtKB-SubCell"/>
</dbReference>
<keyword evidence="4" id="KW-1000">Mitochondrion outer membrane</keyword>
<dbReference type="AlphaFoldDB" id="A0AAF0E9T2"/>
<evidence type="ECO:0000256" key="9">
    <source>
        <dbReference type="ARBA" id="ARBA00023315"/>
    </source>
</evidence>
<comment type="similarity">
    <text evidence="2 12">Belongs to the taffazin family.</text>
</comment>
<name>A0AAF0E9T2_9BASI</name>
<sequence length="291" mass="32739">MPLVLRAVAALSRAYLRLGCRSVRVAGMDAFLRLLDDPERRAAGRGLLTYANHISVLDEPLMWGALPSSYFRDPQSVRWSLGASDIIFKNDLCRWFFREGQTLEVFRGAGIFQRSLNDALARLAAGQWVHLFPEGYVNLTRSTRLRRFKWGVSRLVLEAPHTPLIVPIWLMGMDQVMPHPRAHPRWLPRPGAEIGIAFGEPIDVSSFVHAYQQWRAAPDAAVPPMSVDAPAEHLYHDTPLRPEDARGYAHIRSYLAAHLRARLALAGAEARRRWGLGEGEGTLAHRPDLHV</sequence>
<evidence type="ECO:0000256" key="12">
    <source>
        <dbReference type="RuleBase" id="RU365062"/>
    </source>
</evidence>
<dbReference type="PANTHER" id="PTHR12497:SF0">
    <property type="entry name" value="TAFAZZIN"/>
    <property type="match status" value="1"/>
</dbReference>
<dbReference type="GO" id="GO:0047184">
    <property type="term" value="F:1-acylglycerophosphocholine O-acyltransferase activity"/>
    <property type="evidence" value="ECO:0007669"/>
    <property type="project" value="TreeGrafter"/>
</dbReference>
<comment type="subcellular location">
    <subcellularLocation>
        <location evidence="1">Mitochondrion inner membrane</location>
        <topology evidence="1">Peripheral membrane protein</topology>
        <orientation evidence="1">Intermembrane side</orientation>
    </subcellularLocation>
    <subcellularLocation>
        <location evidence="10">Mitochondrion outer membrane</location>
        <topology evidence="10">Peripheral membrane protein</topology>
        <orientation evidence="10">Intermembrane side</orientation>
    </subcellularLocation>
</comment>
<evidence type="ECO:0000256" key="3">
    <source>
        <dbReference type="ARBA" id="ARBA00022679"/>
    </source>
</evidence>
<evidence type="ECO:0000313" key="14">
    <source>
        <dbReference type="EMBL" id="WFD18722.1"/>
    </source>
</evidence>
<keyword evidence="8" id="KW-0472">Membrane</keyword>
<dbReference type="SMART" id="SM00563">
    <property type="entry name" value="PlsC"/>
    <property type="match status" value="1"/>
</dbReference>
<evidence type="ECO:0000256" key="6">
    <source>
        <dbReference type="ARBA" id="ARBA00023098"/>
    </source>
</evidence>
<dbReference type="CDD" id="cd07989">
    <property type="entry name" value="LPLAT_AGPAT-like"/>
    <property type="match status" value="1"/>
</dbReference>
<dbReference type="InterPro" id="IPR002123">
    <property type="entry name" value="Plipid/glycerol_acylTrfase"/>
</dbReference>
<reference evidence="14" key="1">
    <citation type="submission" date="2023-03" db="EMBL/GenBank/DDBJ databases">
        <title>Mating type loci evolution in Malassezia.</title>
        <authorList>
            <person name="Coelho M.A."/>
        </authorList>
    </citation>
    <scope>NUCLEOTIDE SEQUENCE</scope>
    <source>
        <strain evidence="14">CBS 10434</strain>
    </source>
</reference>
<dbReference type="Pfam" id="PF01553">
    <property type="entry name" value="Acyltransferase"/>
    <property type="match status" value="1"/>
</dbReference>
<evidence type="ECO:0000256" key="10">
    <source>
        <dbReference type="ARBA" id="ARBA00024323"/>
    </source>
</evidence>
<proteinExistence type="inferred from homology"/>
<gene>
    <name evidence="14" type="primary">TAZ1</name>
    <name evidence="14" type="ORF">MCAP1_000931</name>
</gene>
<evidence type="ECO:0000256" key="1">
    <source>
        <dbReference type="ARBA" id="ARBA00004137"/>
    </source>
</evidence>
<protein>
    <recommendedName>
        <fullName evidence="12">Tafazzin family protein</fullName>
    </recommendedName>
</protein>
<keyword evidence="3" id="KW-0808">Transferase</keyword>
<evidence type="ECO:0000256" key="4">
    <source>
        <dbReference type="ARBA" id="ARBA00022787"/>
    </source>
</evidence>
<dbReference type="GO" id="GO:0005741">
    <property type="term" value="C:mitochondrial outer membrane"/>
    <property type="evidence" value="ECO:0007669"/>
    <property type="project" value="UniProtKB-SubCell"/>
</dbReference>